<keyword evidence="2" id="KW-1185">Reference proteome</keyword>
<evidence type="ECO:0000313" key="2">
    <source>
        <dbReference type="Proteomes" id="UP001062846"/>
    </source>
</evidence>
<accession>A0ACC0L3F0</accession>
<gene>
    <name evidence="1" type="ORF">RHMOL_Rhmol13G0028700</name>
</gene>
<proteinExistence type="predicted"/>
<organism evidence="1 2">
    <name type="scientific">Rhododendron molle</name>
    <name type="common">Chinese azalea</name>
    <name type="synonym">Azalea mollis</name>
    <dbReference type="NCBI Taxonomy" id="49168"/>
    <lineage>
        <taxon>Eukaryota</taxon>
        <taxon>Viridiplantae</taxon>
        <taxon>Streptophyta</taxon>
        <taxon>Embryophyta</taxon>
        <taxon>Tracheophyta</taxon>
        <taxon>Spermatophyta</taxon>
        <taxon>Magnoliopsida</taxon>
        <taxon>eudicotyledons</taxon>
        <taxon>Gunneridae</taxon>
        <taxon>Pentapetalae</taxon>
        <taxon>asterids</taxon>
        <taxon>Ericales</taxon>
        <taxon>Ericaceae</taxon>
        <taxon>Ericoideae</taxon>
        <taxon>Rhodoreae</taxon>
        <taxon>Rhododendron</taxon>
    </lineage>
</organism>
<dbReference type="EMBL" id="CM046400">
    <property type="protein sequence ID" value="KAI8522849.1"/>
    <property type="molecule type" value="Genomic_DNA"/>
</dbReference>
<dbReference type="Proteomes" id="UP001062846">
    <property type="component" value="Chromosome 13"/>
</dbReference>
<evidence type="ECO:0000313" key="1">
    <source>
        <dbReference type="EMBL" id="KAI8522849.1"/>
    </source>
</evidence>
<sequence length="394" mass="44457">MVGVEAVGVEERWRWCNSRISNDSGGERVMVVVKGGGWWGFMPAPCLSFSADIAAFSGKLLHQRINGSIQSGEPHIGLYAEFLPIVILVKVGSHYGGYHIRMTCILKVDVGSCEECAAKLKKYLAKVDGVHGVDVDAEKGLVRVSGKEDPRKLIRKLAGKKMKAELLSYGDPVMISENEDCVEMQKKKAIRVRKDYHDFDDYVPTKINEDFECRDSNCRFEQKKPIMHGNHHGNHYAPMVKLHPPNPYRLPPPNPCRFPPPNPYWFPPAPPNLHYPGYHGRPLVPQYDHGGCRLGTDLPYRFPPSNPLQFSPPNTHWFPPAPPNLHYPQYYGRPILPQYDSSGYCPGADHEDSCMWPSLQPLPPYDHYGARHKPANNDFTHFFSDENAVGCTVM</sequence>
<reference evidence="1" key="1">
    <citation type="submission" date="2022-02" db="EMBL/GenBank/DDBJ databases">
        <title>Plant Genome Project.</title>
        <authorList>
            <person name="Zhang R.-G."/>
        </authorList>
    </citation>
    <scope>NUCLEOTIDE SEQUENCE</scope>
    <source>
        <strain evidence="1">AT1</strain>
    </source>
</reference>
<protein>
    <submittedName>
        <fullName evidence="1">Uncharacterized protein</fullName>
    </submittedName>
</protein>
<name>A0ACC0L3F0_RHOML</name>
<comment type="caution">
    <text evidence="1">The sequence shown here is derived from an EMBL/GenBank/DDBJ whole genome shotgun (WGS) entry which is preliminary data.</text>
</comment>